<dbReference type="Proteomes" id="UP000236161">
    <property type="component" value="Unassembled WGS sequence"/>
</dbReference>
<accession>A0A2H9ZYS8</accession>
<proteinExistence type="predicted"/>
<dbReference type="AlphaFoldDB" id="A0A2H9ZYS8"/>
<keyword evidence="2" id="KW-1185">Reference proteome</keyword>
<gene>
    <name evidence="1" type="ORF">AXF42_Ash021760</name>
</gene>
<sequence>MIAAFKINFRKDSGSSHHIKHIIQARNGKAILDRDFIDGATIYAHPPRSVFLRCQKCWNSTRAKAFSDEPLLE</sequence>
<organism evidence="1 2">
    <name type="scientific">Apostasia shenzhenica</name>
    <dbReference type="NCBI Taxonomy" id="1088818"/>
    <lineage>
        <taxon>Eukaryota</taxon>
        <taxon>Viridiplantae</taxon>
        <taxon>Streptophyta</taxon>
        <taxon>Embryophyta</taxon>
        <taxon>Tracheophyta</taxon>
        <taxon>Spermatophyta</taxon>
        <taxon>Magnoliopsida</taxon>
        <taxon>Liliopsida</taxon>
        <taxon>Asparagales</taxon>
        <taxon>Orchidaceae</taxon>
        <taxon>Apostasioideae</taxon>
        <taxon>Apostasia</taxon>
    </lineage>
</organism>
<evidence type="ECO:0000313" key="1">
    <source>
        <dbReference type="EMBL" id="PKA48407.1"/>
    </source>
</evidence>
<reference evidence="1 2" key="1">
    <citation type="journal article" date="2017" name="Nature">
        <title>The Apostasia genome and the evolution of orchids.</title>
        <authorList>
            <person name="Zhang G.Q."/>
            <person name="Liu K.W."/>
            <person name="Li Z."/>
            <person name="Lohaus R."/>
            <person name="Hsiao Y.Y."/>
            <person name="Niu S.C."/>
            <person name="Wang J.Y."/>
            <person name="Lin Y.C."/>
            <person name="Xu Q."/>
            <person name="Chen L.J."/>
            <person name="Yoshida K."/>
            <person name="Fujiwara S."/>
            <person name="Wang Z.W."/>
            <person name="Zhang Y.Q."/>
            <person name="Mitsuda N."/>
            <person name="Wang M."/>
            <person name="Liu G.H."/>
            <person name="Pecoraro L."/>
            <person name="Huang H.X."/>
            <person name="Xiao X.J."/>
            <person name="Lin M."/>
            <person name="Wu X.Y."/>
            <person name="Wu W.L."/>
            <person name="Chen Y.Y."/>
            <person name="Chang S.B."/>
            <person name="Sakamoto S."/>
            <person name="Ohme-Takagi M."/>
            <person name="Yagi M."/>
            <person name="Zeng S.J."/>
            <person name="Shen C.Y."/>
            <person name="Yeh C.M."/>
            <person name="Luo Y.B."/>
            <person name="Tsai W.C."/>
            <person name="Van de Peer Y."/>
            <person name="Liu Z.J."/>
        </authorList>
    </citation>
    <scope>NUCLEOTIDE SEQUENCE [LARGE SCALE GENOMIC DNA]</scope>
    <source>
        <strain evidence="2">cv. Shenzhen</strain>
        <tissue evidence="1">Stem</tissue>
    </source>
</reference>
<name>A0A2H9ZYS8_9ASPA</name>
<protein>
    <submittedName>
        <fullName evidence="1">Uncharacterized protein</fullName>
    </submittedName>
</protein>
<evidence type="ECO:0000313" key="2">
    <source>
        <dbReference type="Proteomes" id="UP000236161"/>
    </source>
</evidence>
<dbReference type="EMBL" id="KZ452422">
    <property type="protein sequence ID" value="PKA48407.1"/>
    <property type="molecule type" value="Genomic_DNA"/>
</dbReference>